<dbReference type="Proteomes" id="UP000238982">
    <property type="component" value="Unassembled WGS sequence"/>
</dbReference>
<proteinExistence type="predicted"/>
<accession>A0A2S9MYK1</accession>
<dbReference type="EMBL" id="PVGH01000025">
    <property type="protein sequence ID" value="PRF64868.1"/>
    <property type="molecule type" value="Genomic_DNA"/>
</dbReference>
<feature type="compositionally biased region" description="Low complexity" evidence="1">
    <location>
        <begin position="129"/>
        <end position="151"/>
    </location>
</feature>
<feature type="compositionally biased region" description="Pro residues" evidence="1">
    <location>
        <begin position="152"/>
        <end position="161"/>
    </location>
</feature>
<evidence type="ECO:0000256" key="1">
    <source>
        <dbReference type="SAM" id="MobiDB-lite"/>
    </source>
</evidence>
<reference evidence="2 3" key="1">
    <citation type="submission" date="2018-03" db="EMBL/GenBank/DDBJ databases">
        <authorList>
            <person name="Keele B.F."/>
        </authorList>
    </citation>
    <scope>NUCLEOTIDE SEQUENCE [LARGE SCALE GENOMIC DNA]</scope>
    <source>
        <strain evidence="2 3">AU19729</strain>
    </source>
</reference>
<organism evidence="2 3">
    <name type="scientific">Burkholderia multivorans</name>
    <dbReference type="NCBI Taxonomy" id="87883"/>
    <lineage>
        <taxon>Bacteria</taxon>
        <taxon>Pseudomonadati</taxon>
        <taxon>Pseudomonadota</taxon>
        <taxon>Betaproteobacteria</taxon>
        <taxon>Burkholderiales</taxon>
        <taxon>Burkholderiaceae</taxon>
        <taxon>Burkholderia</taxon>
        <taxon>Burkholderia cepacia complex</taxon>
    </lineage>
</organism>
<sequence>MATARKSTKATATKVEFAVINVGHAFIKGKGPNDKPKKDSLWGLLQAGDLVVKFFGRKGGAMRFKVADSMDEAQALYAHKLAGTDAKKLKHQDLSAEQQKGLLGDAWPESLFTAYKKALQAGKIDQRNASKAAPEAPQAPASAPATTDAAPWPWPKSPVAA</sequence>
<dbReference type="AlphaFoldDB" id="A0A2S9MYK1"/>
<comment type="caution">
    <text evidence="2">The sequence shown here is derived from an EMBL/GenBank/DDBJ whole genome shotgun (WGS) entry which is preliminary data.</text>
</comment>
<evidence type="ECO:0000313" key="2">
    <source>
        <dbReference type="EMBL" id="PRF64868.1"/>
    </source>
</evidence>
<gene>
    <name evidence="2" type="ORF">C6Q15_04100</name>
</gene>
<evidence type="ECO:0000313" key="3">
    <source>
        <dbReference type="Proteomes" id="UP000238982"/>
    </source>
</evidence>
<feature type="region of interest" description="Disordered" evidence="1">
    <location>
        <begin position="124"/>
        <end position="161"/>
    </location>
</feature>
<name>A0A2S9MYK1_9BURK</name>
<dbReference type="RefSeq" id="WP_105798593.1">
    <property type="nucleotide sequence ID" value="NZ_PVGH01000025.1"/>
</dbReference>
<protein>
    <submittedName>
        <fullName evidence="2">Uncharacterized protein</fullName>
    </submittedName>
</protein>